<name>A0ABQ8VFB4_9AGAR</name>
<dbReference type="Pfam" id="PF00400">
    <property type="entry name" value="WD40"/>
    <property type="match status" value="1"/>
</dbReference>
<sequence>MFGLSYNLLGTIEAPCDAVNALAFSNDGRYLASASNDMVVRVYDLKRHLSTIWTYRGKSPFTTVVWCKEQLFAGNGDGEIMIFHPVAHWFGKQTEQIVSEFYSPIYCLELNRSGDQLLVCSGSRTTLLGERKSGHWKLVYHFDSPSCFEETAELGEPNGFNEPQVLATSAHFLHEKESVVIGYLHHGLWKHQIETGTAVLVWGPDEKIGFTALSPDGTALAISNVRSGIDWLRVYTGSTRWKKISTTLEIQDLSANIPLPIQFIDKGKYILMGTSKGYAVIFHAKHGKRVISLDHGSDKTRVTALAYVHPKNCPQLLATGNGNCGPNMKIKVWIEDTEEKRETASPSGLNGQESSLRVYVRSIVGTVYNVSAVIGVMAIILLLLPSAWKEFDIPIAKTLLSKHVIQILKPLPVSTLATLDTGGPLSTSSPTASTANSADPTSIVLTLARLEYDGQDFVRQAIVSVDHHSYMDCVRFSVKNEEDEEFTFAWGPYQDQVTRAKLVEADDPTVLLTKRNAIAARSGTACDCYLEFDLEGWGGHIPERALGSRYCPQFDGFKIPSHISHYCPYVSKLTHAWITELQDPGLVYKIRTIATYSSSHRPQPFEVDVELLLELARAGGAAVLFKWLGLTP</sequence>
<evidence type="ECO:0000256" key="1">
    <source>
        <dbReference type="ARBA" id="ARBA00022574"/>
    </source>
</evidence>
<dbReference type="PROSITE" id="PS50294">
    <property type="entry name" value="WD_REPEATS_REGION"/>
    <property type="match status" value="1"/>
</dbReference>
<dbReference type="SUPFAM" id="SSF50978">
    <property type="entry name" value="WD40 repeat-like"/>
    <property type="match status" value="1"/>
</dbReference>
<protein>
    <submittedName>
        <fullName evidence="4">WD40-repeat-containing domain protein</fullName>
    </submittedName>
</protein>
<dbReference type="Gene3D" id="2.130.10.10">
    <property type="entry name" value="YVTN repeat-like/Quinoprotein amine dehydrogenase"/>
    <property type="match status" value="2"/>
</dbReference>
<gene>
    <name evidence="4" type="ORF">C8R41DRAFT_867384</name>
</gene>
<keyword evidence="1 3" id="KW-0853">WD repeat</keyword>
<dbReference type="Proteomes" id="UP001150217">
    <property type="component" value="Unassembled WGS sequence"/>
</dbReference>
<evidence type="ECO:0000256" key="2">
    <source>
        <dbReference type="ARBA" id="ARBA00022737"/>
    </source>
</evidence>
<reference evidence="4" key="1">
    <citation type="submission" date="2022-08" db="EMBL/GenBank/DDBJ databases">
        <title>A Global Phylogenomic Analysis of the Shiitake Genus Lentinula.</title>
        <authorList>
            <consortium name="DOE Joint Genome Institute"/>
            <person name="Sierra-Patev S."/>
            <person name="Min B."/>
            <person name="Naranjo-Ortiz M."/>
            <person name="Looney B."/>
            <person name="Konkel Z."/>
            <person name="Slot J.C."/>
            <person name="Sakamoto Y."/>
            <person name="Steenwyk J.L."/>
            <person name="Rokas A."/>
            <person name="Carro J."/>
            <person name="Camarero S."/>
            <person name="Ferreira P."/>
            <person name="Molpeceres G."/>
            <person name="Ruiz-Duenas F.J."/>
            <person name="Serrano A."/>
            <person name="Henrissat B."/>
            <person name="Drula E."/>
            <person name="Hughes K.W."/>
            <person name="Mata J.L."/>
            <person name="Ishikawa N.K."/>
            <person name="Vargas-Isla R."/>
            <person name="Ushijima S."/>
            <person name="Smith C.A."/>
            <person name="Ahrendt S."/>
            <person name="Andreopoulos W."/>
            <person name="He G."/>
            <person name="Labutti K."/>
            <person name="Lipzen A."/>
            <person name="Ng V."/>
            <person name="Riley R."/>
            <person name="Sandor L."/>
            <person name="Barry K."/>
            <person name="Martinez A.T."/>
            <person name="Xiao Y."/>
            <person name="Gibbons J.G."/>
            <person name="Terashima K."/>
            <person name="Grigoriev I.V."/>
            <person name="Hibbett D.S."/>
        </authorList>
    </citation>
    <scope>NUCLEOTIDE SEQUENCE</scope>
    <source>
        <strain evidence="4">RHP3577 ss4</strain>
    </source>
</reference>
<keyword evidence="2" id="KW-0677">Repeat</keyword>
<evidence type="ECO:0000313" key="5">
    <source>
        <dbReference type="Proteomes" id="UP001150217"/>
    </source>
</evidence>
<accession>A0ABQ8VFB4</accession>
<dbReference type="PANTHER" id="PTHR19848:SF8">
    <property type="entry name" value="F-BOX AND WD REPEAT DOMAIN CONTAINING 7"/>
    <property type="match status" value="1"/>
</dbReference>
<keyword evidence="5" id="KW-1185">Reference proteome</keyword>
<comment type="caution">
    <text evidence="4">The sequence shown here is derived from an EMBL/GenBank/DDBJ whole genome shotgun (WGS) entry which is preliminary data.</text>
</comment>
<dbReference type="PANTHER" id="PTHR19848">
    <property type="entry name" value="WD40 REPEAT PROTEIN"/>
    <property type="match status" value="1"/>
</dbReference>
<proteinExistence type="predicted"/>
<dbReference type="SMART" id="SM00320">
    <property type="entry name" value="WD40"/>
    <property type="match status" value="4"/>
</dbReference>
<dbReference type="InterPro" id="IPR001680">
    <property type="entry name" value="WD40_rpt"/>
</dbReference>
<dbReference type="InterPro" id="IPR015943">
    <property type="entry name" value="WD40/YVTN_repeat-like_dom_sf"/>
</dbReference>
<dbReference type="InterPro" id="IPR036322">
    <property type="entry name" value="WD40_repeat_dom_sf"/>
</dbReference>
<dbReference type="EMBL" id="JANVFT010000039">
    <property type="protein sequence ID" value="KAJ4492331.1"/>
    <property type="molecule type" value="Genomic_DNA"/>
</dbReference>
<evidence type="ECO:0000256" key="3">
    <source>
        <dbReference type="PROSITE-ProRule" id="PRU00221"/>
    </source>
</evidence>
<evidence type="ECO:0000313" key="4">
    <source>
        <dbReference type="EMBL" id="KAJ4492331.1"/>
    </source>
</evidence>
<dbReference type="PROSITE" id="PS50082">
    <property type="entry name" value="WD_REPEATS_2"/>
    <property type="match status" value="1"/>
</dbReference>
<feature type="repeat" description="WD" evidence="3">
    <location>
        <begin position="12"/>
        <end position="46"/>
    </location>
</feature>
<organism evidence="4 5">
    <name type="scientific">Lentinula lateritia</name>
    <dbReference type="NCBI Taxonomy" id="40482"/>
    <lineage>
        <taxon>Eukaryota</taxon>
        <taxon>Fungi</taxon>
        <taxon>Dikarya</taxon>
        <taxon>Basidiomycota</taxon>
        <taxon>Agaricomycotina</taxon>
        <taxon>Agaricomycetes</taxon>
        <taxon>Agaricomycetidae</taxon>
        <taxon>Agaricales</taxon>
        <taxon>Marasmiineae</taxon>
        <taxon>Omphalotaceae</taxon>
        <taxon>Lentinula</taxon>
    </lineage>
</organism>